<evidence type="ECO:0000313" key="3">
    <source>
        <dbReference type="EMBL" id="AAN38047.2"/>
    </source>
</evidence>
<reference evidence="3 4" key="1">
    <citation type="journal article" date="2006" name="J. Bacteriol.">
        <title>Divergence and mosaicism among virulent soil phages of the Burkholderia cepacia complex.</title>
        <authorList>
            <person name="Summer E.J."/>
            <person name="Gonzalez C.F."/>
            <person name="Bomer M."/>
            <person name="Carlile T."/>
            <person name="Embry A."/>
            <person name="Kucherka A.M."/>
            <person name="Lee J."/>
            <person name="Mebane L."/>
            <person name="Morrison W.C."/>
            <person name="Mark L."/>
            <person name="King M.D."/>
            <person name="LiPuma J.J."/>
            <person name="Vidaver A.K."/>
            <person name="Young R."/>
        </authorList>
    </citation>
    <scope>NUCLEOTIDE SEQUENCE</scope>
    <source>
        <strain evidence="4">Isolate -/United States/Beer/1978</strain>
    </source>
</reference>
<gene>
    <name evidence="3" type="primary">Bcep781-49</name>
</gene>
<dbReference type="SUPFAM" id="SSF51126">
    <property type="entry name" value="Pectin lyase-like"/>
    <property type="match status" value="1"/>
</dbReference>
<organism evidence="3 4">
    <name type="scientific">Burkholderia phage Bcep781</name>
    <dbReference type="NCBI Taxonomy" id="2883946"/>
    <lineage>
        <taxon>Viruses</taxon>
        <taxon>Duplodnaviria</taxon>
        <taxon>Heunggongvirae</taxon>
        <taxon>Uroviricota</taxon>
        <taxon>Caudoviricetes</taxon>
        <taxon>Naesvirus</taxon>
        <taxon>Naesvirus bcep781</taxon>
    </lineage>
</organism>
<evidence type="ECO:0000313" key="4">
    <source>
        <dbReference type="Proteomes" id="UP000011235"/>
    </source>
</evidence>
<dbReference type="InterPro" id="IPR012334">
    <property type="entry name" value="Pectin_lyas_fold"/>
</dbReference>
<accession>Q8HAL3</accession>
<dbReference type="Proteomes" id="UP000011235">
    <property type="component" value="Segment"/>
</dbReference>
<dbReference type="GeneID" id="955750"/>
<name>Q8HAL3_9CAUD</name>
<keyword evidence="2" id="KW-0946">Virion</keyword>
<dbReference type="EMBL" id="AF543311">
    <property type="protein sequence ID" value="AAN38047.2"/>
    <property type="molecule type" value="Genomic_DNA"/>
</dbReference>
<dbReference type="GO" id="GO:0019058">
    <property type="term" value="P:viral life cycle"/>
    <property type="evidence" value="ECO:0007669"/>
    <property type="project" value="UniProtKB-ARBA"/>
</dbReference>
<dbReference type="GO" id="GO:0044423">
    <property type="term" value="C:virion component"/>
    <property type="evidence" value="ECO:0007669"/>
    <property type="project" value="UniProtKB-KW"/>
</dbReference>
<evidence type="ECO:0000256" key="2">
    <source>
        <dbReference type="ARBA" id="ARBA00022844"/>
    </source>
</evidence>
<sequence>MNMKKNKHVLFGVLLTACGLPAFAQFAPGQVLTAAQLNSQFALYVPLAGGTLTGPLTVPTLTVTTALNTAHANITGGTISGLSTPISVPSGGLGAASLSGYLYGNGTSAVTAAATIPCIPASTNATCTVSTNAALQALSVAAFPVNSIIYRAGYATAGDGGAMFYRPSNAACSLAAGNGDNGSQVKSADGNCFLWQPAGQRVTPMVFGATGNGTADDTTPLQNALTAMAGHTLYLGNNLYGISSTLTANGNIEGNGGGQGIYNATCTSGIRLLAGTFDAMSLGRAGIAIRNICMDIAGGVTSTKGGIVEIGAHNFLVVEKSQFNNVCKGIYLSGNGGTQNVGSRIVDNTIIPYNTAGCAAIVVGNVSTGASTVDAVLRGNQIYCGGAPNADGIQVYDAGGLMASQNTPYMCKYGTRIIPGTNQQTIWAYFNSTVLGDTSGTNDLLIDPSASSAVIHGLNFTDTWASSATGGDNVRIQDTGAVPVASYQGIRFVNHRTYIATTSSNGFTINATAEVAIKDSTICAAAANTGSGISLGATMQKVAIQNNTIGTCDQTSGSLATGITVPSGVDKLMITGNRLDTATAPLSLADSAAAAWVIRDNLGVDNITGNIASAASIVLPNNPIVNVTGTTAVTGMTARWSHRTLTLVPSTAGGVAFNTGGSTGPMCNSVTAAQFVSVSATWDSGFGCWLLK</sequence>
<dbReference type="KEGG" id="vg:955750"/>
<dbReference type="InterPro" id="IPR011050">
    <property type="entry name" value="Pectin_lyase_fold/virulence"/>
</dbReference>
<evidence type="ECO:0000256" key="1">
    <source>
        <dbReference type="ARBA" id="ARBA00004328"/>
    </source>
</evidence>
<dbReference type="GO" id="GO:0051701">
    <property type="term" value="P:biological process involved in interaction with host"/>
    <property type="evidence" value="ECO:0007669"/>
    <property type="project" value="UniProtKB-ARBA"/>
</dbReference>
<dbReference type="RefSeq" id="NP_705672.2">
    <property type="nucleotide sequence ID" value="NC_004333.2"/>
</dbReference>
<dbReference type="Gene3D" id="2.160.20.10">
    <property type="entry name" value="Single-stranded right-handed beta-helix, Pectin lyase-like"/>
    <property type="match status" value="1"/>
</dbReference>
<dbReference type="PROSITE" id="PS51257">
    <property type="entry name" value="PROKAR_LIPOPROTEIN"/>
    <property type="match status" value="1"/>
</dbReference>
<proteinExistence type="predicted"/>
<comment type="subcellular location">
    <subcellularLocation>
        <location evidence="1">Virion</location>
    </subcellularLocation>
</comment>
<protein>
    <submittedName>
        <fullName evidence="3">Gp49</fullName>
    </submittedName>
</protein>
<keyword evidence="4" id="KW-1185">Reference proteome</keyword>